<keyword evidence="3" id="KW-1185">Reference proteome</keyword>
<gene>
    <name evidence="2" type="ORF">Plil01_001366500</name>
</gene>
<dbReference type="EMBL" id="BSXW01000943">
    <property type="protein sequence ID" value="GMF31941.1"/>
    <property type="molecule type" value="Genomic_DNA"/>
</dbReference>
<evidence type="ECO:0000313" key="3">
    <source>
        <dbReference type="Proteomes" id="UP001165083"/>
    </source>
</evidence>
<protein>
    <submittedName>
        <fullName evidence="2">Unnamed protein product</fullName>
    </submittedName>
</protein>
<evidence type="ECO:0000256" key="1">
    <source>
        <dbReference type="SAM" id="MobiDB-lite"/>
    </source>
</evidence>
<accession>A0A9W6X5G9</accession>
<feature type="compositionally biased region" description="Basic and acidic residues" evidence="1">
    <location>
        <begin position="1"/>
        <end position="41"/>
    </location>
</feature>
<evidence type="ECO:0000313" key="2">
    <source>
        <dbReference type="EMBL" id="GMF31941.1"/>
    </source>
</evidence>
<dbReference type="Proteomes" id="UP001165083">
    <property type="component" value="Unassembled WGS sequence"/>
</dbReference>
<dbReference type="AlphaFoldDB" id="A0A9W6X5G9"/>
<feature type="compositionally biased region" description="Basic and acidic residues" evidence="1">
    <location>
        <begin position="105"/>
        <end position="117"/>
    </location>
</feature>
<feature type="region of interest" description="Disordered" evidence="1">
    <location>
        <begin position="249"/>
        <end position="274"/>
    </location>
</feature>
<feature type="region of interest" description="Disordered" evidence="1">
    <location>
        <begin position="91"/>
        <end position="147"/>
    </location>
</feature>
<reference evidence="2" key="1">
    <citation type="submission" date="2023-04" db="EMBL/GenBank/DDBJ databases">
        <title>Phytophthora lilii NBRC 32176.</title>
        <authorList>
            <person name="Ichikawa N."/>
            <person name="Sato H."/>
            <person name="Tonouchi N."/>
        </authorList>
    </citation>
    <scope>NUCLEOTIDE SEQUENCE</scope>
    <source>
        <strain evidence="2">NBRC 32176</strain>
    </source>
</reference>
<proteinExistence type="predicted"/>
<feature type="region of interest" description="Disordered" evidence="1">
    <location>
        <begin position="1"/>
        <end position="48"/>
    </location>
</feature>
<name>A0A9W6X5G9_9STRA</name>
<comment type="caution">
    <text evidence="2">The sequence shown here is derived from an EMBL/GenBank/DDBJ whole genome shotgun (WGS) entry which is preliminary data.</text>
</comment>
<organism evidence="2 3">
    <name type="scientific">Phytophthora lilii</name>
    <dbReference type="NCBI Taxonomy" id="2077276"/>
    <lineage>
        <taxon>Eukaryota</taxon>
        <taxon>Sar</taxon>
        <taxon>Stramenopiles</taxon>
        <taxon>Oomycota</taxon>
        <taxon>Peronosporomycetes</taxon>
        <taxon>Peronosporales</taxon>
        <taxon>Peronosporaceae</taxon>
        <taxon>Phytophthora</taxon>
    </lineage>
</organism>
<feature type="compositionally biased region" description="Basic residues" evidence="1">
    <location>
        <begin position="261"/>
        <end position="274"/>
    </location>
</feature>
<sequence>MQEVRRDESDQRGQEEILERNSDERARDVDEPVRQQRRDAQEQQVVEQVPLVLCDLRHKVRVKTKMGKSPTKQTTRKKEETHFLLEAADHAGQHSTEDAAAQEVGQHEAQRRARGGAESHQQLGLQKWVHGPRQDAQNDGPRDGEGLQRDVHEAEAAEHEGRVVLAVLAGALPQALHGAHFVVAPVEPRGQHAADHVGHGNGRALGTIFDSIFDSIFDGVLDTQSGVGDAFPTHVQLGLGRRLEEQVHARHGAQHQQRQQQHVHARRRLHGDDF</sequence>